<evidence type="ECO:0000256" key="5">
    <source>
        <dbReference type="PIRSR" id="PIRSR607724-2"/>
    </source>
</evidence>
<feature type="binding site" evidence="5">
    <location>
        <position position="363"/>
    </location>
    <ligand>
        <name>substrate</name>
    </ligand>
</feature>
<dbReference type="GO" id="GO:1990966">
    <property type="term" value="P:ATP generation from poly-ADP-D-ribose"/>
    <property type="evidence" value="ECO:0007669"/>
    <property type="project" value="TreeGrafter"/>
</dbReference>
<dbReference type="GO" id="GO:0005737">
    <property type="term" value="C:cytoplasm"/>
    <property type="evidence" value="ECO:0007669"/>
    <property type="project" value="TreeGrafter"/>
</dbReference>
<feature type="active site" evidence="4">
    <location>
        <position position="305"/>
    </location>
</feature>
<reference evidence="8" key="1">
    <citation type="submission" date="2021-02" db="EMBL/GenBank/DDBJ databases">
        <authorList>
            <person name="Nowell W R."/>
        </authorList>
    </citation>
    <scope>NUCLEOTIDE SEQUENCE</scope>
</reference>
<dbReference type="InterPro" id="IPR046372">
    <property type="entry name" value="PARG_cat_C"/>
</dbReference>
<feature type="active site" evidence="4">
    <location>
        <position position="324"/>
    </location>
</feature>
<dbReference type="GO" id="GO:0004649">
    <property type="term" value="F:poly(ADP-ribose) glycohydrolase activity"/>
    <property type="evidence" value="ECO:0007669"/>
    <property type="project" value="UniProtKB-EC"/>
</dbReference>
<dbReference type="OrthoDB" id="1937899at2759"/>
<keyword evidence="3" id="KW-0378">Hydrolase</keyword>
<feature type="active site" evidence="4">
    <location>
        <position position="323"/>
    </location>
</feature>
<dbReference type="GO" id="GO:0006282">
    <property type="term" value="P:regulation of DNA repair"/>
    <property type="evidence" value="ECO:0007669"/>
    <property type="project" value="InterPro"/>
</dbReference>
<evidence type="ECO:0000256" key="3">
    <source>
        <dbReference type="ARBA" id="ARBA00022801"/>
    </source>
</evidence>
<dbReference type="InterPro" id="IPR007724">
    <property type="entry name" value="Poly_GlycHdrlase"/>
</dbReference>
<dbReference type="Pfam" id="PF20811">
    <property type="entry name" value="PARG_cat_N"/>
    <property type="match status" value="1"/>
</dbReference>
<gene>
    <name evidence="8" type="ORF">RFH988_LOCUS14623</name>
</gene>
<feature type="domain" description="PARG catalytic Macro" evidence="6">
    <location>
        <begin position="275"/>
        <end position="475"/>
    </location>
</feature>
<protein>
    <recommendedName>
        <fullName evidence="2">poly(ADP-ribose) glycohydrolase</fullName>
        <ecNumber evidence="2">3.2.1.143</ecNumber>
    </recommendedName>
</protein>
<dbReference type="AlphaFoldDB" id="A0A814HIM3"/>
<comment type="similarity">
    <text evidence="1">Belongs to the poly(ADP-ribose) glycohydrolase family.</text>
</comment>
<dbReference type="EMBL" id="CAJNOO010000682">
    <property type="protein sequence ID" value="CAF1009934.1"/>
    <property type="molecule type" value="Genomic_DNA"/>
</dbReference>
<dbReference type="GO" id="GO:0009225">
    <property type="term" value="P:nucleotide-sugar metabolic process"/>
    <property type="evidence" value="ECO:0007669"/>
    <property type="project" value="TreeGrafter"/>
</dbReference>
<dbReference type="PANTHER" id="PTHR12837">
    <property type="entry name" value="POLY ADP-RIBOSE GLYCOHYDROLASE"/>
    <property type="match status" value="1"/>
</dbReference>
<evidence type="ECO:0000313" key="9">
    <source>
        <dbReference type="Proteomes" id="UP000663882"/>
    </source>
</evidence>
<comment type="caution">
    <text evidence="8">The sequence shown here is derived from an EMBL/GenBank/DDBJ whole genome shotgun (WGS) entry which is preliminary data.</text>
</comment>
<evidence type="ECO:0000256" key="1">
    <source>
        <dbReference type="ARBA" id="ARBA00009545"/>
    </source>
</evidence>
<dbReference type="GO" id="GO:0005634">
    <property type="term" value="C:nucleus"/>
    <property type="evidence" value="ECO:0007669"/>
    <property type="project" value="TreeGrafter"/>
</dbReference>
<evidence type="ECO:0000256" key="2">
    <source>
        <dbReference type="ARBA" id="ARBA00012255"/>
    </source>
</evidence>
<sequence>MANEQLKSNETADEICHGIPLTDIPNLFQTVPVLNDMKDIHDIGHTFMIKPFKYDSSNPDREPEPIHGIRNYLDIWNDDHVRLPCSPFNVTNDGIPRWPIIQNKLIQLKQKCIEKTATINDIKTAIEESNGASFEIGCLEQLLNQSYSADQRAYFISIILSEMISLALNVGNICSQPPPLLRIGTNRSLTMSQRQAASLLACAFFCLFPQQFNGQINNKYQTYQSFNFIHLLRSGSPWKLEKLKCILHYFRRIIEDMPKGVLTFRRFALPDIWKPKWIESQAPLCKIHLRKNTTIEDMHGLLQVDFANEFVGGGVMNEGIVQEEIRFTICTEMLVSVLICEVMLPNECIFLIGCEQYVTYSGYATTFKAKDNFIDKTPKDSWGRKLSHVVAMDAINYLNSLDQYTIENMSRELIKAYTCFRIPKSMEKSMFGIATGNWGCGAFNGDRQLKAIIQLMAASEAGRPLVYVTWHDQYLVEWFWKVYQYLTNQQATVRDLCIYLQQFSMQYNQSTLFEFILNTPLSLLKKS</sequence>
<evidence type="ECO:0000259" key="7">
    <source>
        <dbReference type="Pfam" id="PF20811"/>
    </source>
</evidence>
<dbReference type="EC" id="3.2.1.143" evidence="2"/>
<feature type="domain" description="PARG helical" evidence="7">
    <location>
        <begin position="148"/>
        <end position="266"/>
    </location>
</feature>
<accession>A0A814HIM3</accession>
<evidence type="ECO:0000313" key="8">
    <source>
        <dbReference type="EMBL" id="CAF1009934.1"/>
    </source>
</evidence>
<evidence type="ECO:0000256" key="4">
    <source>
        <dbReference type="PIRSR" id="PIRSR607724-1"/>
    </source>
</evidence>
<name>A0A814HIM3_9BILA</name>
<dbReference type="PANTHER" id="PTHR12837:SF15">
    <property type="entry name" value="POLY(ADP-RIBOSE) GLYCOHYDROLASE"/>
    <property type="match status" value="1"/>
</dbReference>
<dbReference type="Pfam" id="PF05028">
    <property type="entry name" value="PARG_cat_C"/>
    <property type="match status" value="1"/>
</dbReference>
<dbReference type="InterPro" id="IPR048362">
    <property type="entry name" value="PARG_helical"/>
</dbReference>
<dbReference type="Proteomes" id="UP000663882">
    <property type="component" value="Unassembled WGS sequence"/>
</dbReference>
<evidence type="ECO:0000259" key="6">
    <source>
        <dbReference type="Pfam" id="PF05028"/>
    </source>
</evidence>
<feature type="binding site" evidence="5">
    <location>
        <position position="308"/>
    </location>
    <ligand>
        <name>substrate</name>
    </ligand>
</feature>
<dbReference type="GO" id="GO:0005975">
    <property type="term" value="P:carbohydrate metabolic process"/>
    <property type="evidence" value="ECO:0007669"/>
    <property type="project" value="InterPro"/>
</dbReference>
<proteinExistence type="inferred from homology"/>
<organism evidence="8 9">
    <name type="scientific">Rotaria sordida</name>
    <dbReference type="NCBI Taxonomy" id="392033"/>
    <lineage>
        <taxon>Eukaryota</taxon>
        <taxon>Metazoa</taxon>
        <taxon>Spiralia</taxon>
        <taxon>Gnathifera</taxon>
        <taxon>Rotifera</taxon>
        <taxon>Eurotatoria</taxon>
        <taxon>Bdelloidea</taxon>
        <taxon>Philodinida</taxon>
        <taxon>Philodinidae</taxon>
        <taxon>Rotaria</taxon>
    </lineage>
</organism>
<feature type="binding site" evidence="5">
    <location>
        <position position="322"/>
    </location>
    <ligand>
        <name>substrate</name>
    </ligand>
</feature>